<evidence type="ECO:0000256" key="2">
    <source>
        <dbReference type="SAM" id="MobiDB-lite"/>
    </source>
</evidence>
<accession>A0AAN8V0N9</accession>
<gene>
    <name evidence="3" type="ORF">RJ641_009621</name>
</gene>
<evidence type="ECO:0000313" key="4">
    <source>
        <dbReference type="Proteomes" id="UP001370490"/>
    </source>
</evidence>
<feature type="coiled-coil region" evidence="1">
    <location>
        <begin position="90"/>
        <end position="128"/>
    </location>
</feature>
<evidence type="ECO:0000313" key="3">
    <source>
        <dbReference type="EMBL" id="KAK6925295.1"/>
    </source>
</evidence>
<dbReference type="AlphaFoldDB" id="A0AAN8V0N9"/>
<reference evidence="3 4" key="1">
    <citation type="submission" date="2023-12" db="EMBL/GenBank/DDBJ databases">
        <title>A high-quality genome assembly for Dillenia turbinata (Dilleniales).</title>
        <authorList>
            <person name="Chanderbali A."/>
        </authorList>
    </citation>
    <scope>NUCLEOTIDE SEQUENCE [LARGE SCALE GENOMIC DNA]</scope>
    <source>
        <strain evidence="3">LSX21</strain>
        <tissue evidence="3">Leaf</tissue>
    </source>
</reference>
<comment type="caution">
    <text evidence="3">The sequence shown here is derived from an EMBL/GenBank/DDBJ whole genome shotgun (WGS) entry which is preliminary data.</text>
</comment>
<organism evidence="3 4">
    <name type="scientific">Dillenia turbinata</name>
    <dbReference type="NCBI Taxonomy" id="194707"/>
    <lineage>
        <taxon>Eukaryota</taxon>
        <taxon>Viridiplantae</taxon>
        <taxon>Streptophyta</taxon>
        <taxon>Embryophyta</taxon>
        <taxon>Tracheophyta</taxon>
        <taxon>Spermatophyta</taxon>
        <taxon>Magnoliopsida</taxon>
        <taxon>eudicotyledons</taxon>
        <taxon>Gunneridae</taxon>
        <taxon>Pentapetalae</taxon>
        <taxon>Dilleniales</taxon>
        <taxon>Dilleniaceae</taxon>
        <taxon>Dillenia</taxon>
    </lineage>
</organism>
<dbReference type="EMBL" id="JBAMMX010000016">
    <property type="protein sequence ID" value="KAK6925295.1"/>
    <property type="molecule type" value="Genomic_DNA"/>
</dbReference>
<evidence type="ECO:0000256" key="1">
    <source>
        <dbReference type="SAM" id="Coils"/>
    </source>
</evidence>
<proteinExistence type="predicted"/>
<keyword evidence="1" id="KW-0175">Coiled coil</keyword>
<name>A0AAN8V0N9_9MAGN</name>
<feature type="region of interest" description="Disordered" evidence="2">
    <location>
        <begin position="20"/>
        <end position="86"/>
    </location>
</feature>
<keyword evidence="4" id="KW-1185">Reference proteome</keyword>
<protein>
    <submittedName>
        <fullName evidence="3">Uncharacterized protein</fullName>
    </submittedName>
</protein>
<dbReference type="Proteomes" id="UP001370490">
    <property type="component" value="Unassembled WGS sequence"/>
</dbReference>
<sequence length="281" mass="31428">MILAVILALFDPESFSKMMAPSGASSSEADVNQGKGPDKNEAGSSTAGPGFPFSVGGSGPSNRPPLDLNGPPVAELESASTSGSDLQAENLRLRQENFELRRQLTEVNEQIQAVLNEAERTVREAQERDRARDEARAIFQETIARDYSRIQRLENENARMRFQVNENHFQLKGKKGALISFPKFESGFHVLPSDPREYKFRFLFPMLSVGQQPTLYSSSLLVQEGLSFFSVWRESFFLNQSCLNWINSLISHNSSGYAFSSLLSIFPYAIMEMEYLGSAEF</sequence>